<keyword evidence="1" id="KW-0812">Transmembrane</keyword>
<dbReference type="Proteomes" id="UP000318093">
    <property type="component" value="Unassembled WGS sequence"/>
</dbReference>
<feature type="transmembrane region" description="Helical" evidence="1">
    <location>
        <begin position="97"/>
        <end position="126"/>
    </location>
</feature>
<evidence type="ECO:0000313" key="2">
    <source>
        <dbReference type="EMBL" id="TMI79828.1"/>
    </source>
</evidence>
<dbReference type="InterPro" id="IPR009577">
    <property type="entry name" value="Sm_multidrug_ex"/>
</dbReference>
<dbReference type="AlphaFoldDB" id="A0A537J8E3"/>
<feature type="transmembrane region" description="Helical" evidence="1">
    <location>
        <begin position="45"/>
        <end position="69"/>
    </location>
</feature>
<sequence length="167" mass="18621">MGQPMTFDDRWLRHVIHVMLFTIAPFVELRFAIPYGITKGLHPLVAVAAAVVASWIVIVPMFVIMDLFYNRFLSQNPLVRHFVEEIRTRGRPYVERWGVLGVGIYVSLPFPGPGIYSGAVLSWLFGLPRRQAMIALALGVLVSGFLVAGISPPMIALVRRILNSLGH</sequence>
<feature type="transmembrane region" description="Helical" evidence="1">
    <location>
        <begin position="132"/>
        <end position="158"/>
    </location>
</feature>
<organism evidence="2 3">
    <name type="scientific">Candidatus Segetimicrobium genomatis</name>
    <dbReference type="NCBI Taxonomy" id="2569760"/>
    <lineage>
        <taxon>Bacteria</taxon>
        <taxon>Bacillati</taxon>
        <taxon>Candidatus Sysuimicrobiota</taxon>
        <taxon>Candidatus Sysuimicrobiia</taxon>
        <taxon>Candidatus Sysuimicrobiales</taxon>
        <taxon>Candidatus Segetimicrobiaceae</taxon>
        <taxon>Candidatus Segetimicrobium</taxon>
    </lineage>
</organism>
<reference evidence="2 3" key="1">
    <citation type="journal article" date="2019" name="Nat. Microbiol.">
        <title>Mediterranean grassland soil C-N compound turnover is dependent on rainfall and depth, and is mediated by genomically divergent microorganisms.</title>
        <authorList>
            <person name="Diamond S."/>
            <person name="Andeer P.F."/>
            <person name="Li Z."/>
            <person name="Crits-Christoph A."/>
            <person name="Burstein D."/>
            <person name="Anantharaman K."/>
            <person name="Lane K.R."/>
            <person name="Thomas B.C."/>
            <person name="Pan C."/>
            <person name="Northen T.R."/>
            <person name="Banfield J.F."/>
        </authorList>
    </citation>
    <scope>NUCLEOTIDE SEQUENCE [LARGE SCALE GENOMIC DNA]</scope>
    <source>
        <strain evidence="2">NP_6</strain>
    </source>
</reference>
<gene>
    <name evidence="2" type="ORF">E6H03_09535</name>
</gene>
<proteinExistence type="predicted"/>
<accession>A0A537J8E3</accession>
<comment type="caution">
    <text evidence="2">The sequence shown here is derived from an EMBL/GenBank/DDBJ whole genome shotgun (WGS) entry which is preliminary data.</text>
</comment>
<dbReference type="EMBL" id="VBAN01000298">
    <property type="protein sequence ID" value="TMI79828.1"/>
    <property type="molecule type" value="Genomic_DNA"/>
</dbReference>
<keyword evidence="1" id="KW-0472">Membrane</keyword>
<evidence type="ECO:0000313" key="3">
    <source>
        <dbReference type="Proteomes" id="UP000318093"/>
    </source>
</evidence>
<dbReference type="Pfam" id="PF06695">
    <property type="entry name" value="Sm_multidrug_ex"/>
    <property type="match status" value="1"/>
</dbReference>
<protein>
    <recommendedName>
        <fullName evidence="4">Small multi-drug export protein</fullName>
    </recommendedName>
</protein>
<keyword evidence="1" id="KW-1133">Transmembrane helix</keyword>
<feature type="transmembrane region" description="Helical" evidence="1">
    <location>
        <begin position="12"/>
        <end position="33"/>
    </location>
</feature>
<evidence type="ECO:0000256" key="1">
    <source>
        <dbReference type="SAM" id="Phobius"/>
    </source>
</evidence>
<dbReference type="PANTHER" id="PTHR36007:SF2">
    <property type="entry name" value="TRANSPORT PROTEIN-RELATED"/>
    <property type="match status" value="1"/>
</dbReference>
<evidence type="ECO:0008006" key="4">
    <source>
        <dbReference type="Google" id="ProtNLM"/>
    </source>
</evidence>
<dbReference type="PANTHER" id="PTHR36007">
    <property type="entry name" value="TRANSPORT PROTEIN-RELATED"/>
    <property type="match status" value="1"/>
</dbReference>
<name>A0A537J8E3_9BACT</name>